<evidence type="ECO:0000256" key="1">
    <source>
        <dbReference type="SAM" id="SignalP"/>
    </source>
</evidence>
<organism evidence="2 3">
    <name type="scientific">Tegillarca granosa</name>
    <name type="common">Malaysian cockle</name>
    <name type="synonym">Anadara granosa</name>
    <dbReference type="NCBI Taxonomy" id="220873"/>
    <lineage>
        <taxon>Eukaryota</taxon>
        <taxon>Metazoa</taxon>
        <taxon>Spiralia</taxon>
        <taxon>Lophotrochozoa</taxon>
        <taxon>Mollusca</taxon>
        <taxon>Bivalvia</taxon>
        <taxon>Autobranchia</taxon>
        <taxon>Pteriomorphia</taxon>
        <taxon>Arcoida</taxon>
        <taxon>Arcoidea</taxon>
        <taxon>Arcidae</taxon>
        <taxon>Tegillarca</taxon>
    </lineage>
</organism>
<dbReference type="Proteomes" id="UP001217089">
    <property type="component" value="Unassembled WGS sequence"/>
</dbReference>
<evidence type="ECO:0000313" key="2">
    <source>
        <dbReference type="EMBL" id="KAJ8300763.1"/>
    </source>
</evidence>
<accession>A0ABQ9EBZ0</accession>
<gene>
    <name evidence="2" type="ORF">KUTeg_022282</name>
</gene>
<keyword evidence="3" id="KW-1185">Reference proteome</keyword>
<comment type="caution">
    <text evidence="2">The sequence shown here is derived from an EMBL/GenBank/DDBJ whole genome shotgun (WGS) entry which is preliminary data.</text>
</comment>
<sequence>MRKAVILLLVHCFGILESQIGSMHFETATLPQSIINTILHSALQSAVPQLVMDTAKHTAVINQFATDCFKQSAVQLAMSQSPIPVQSPSSNLTSSNMRPTTSGNRLQVASSYYIDVWQKWPYATPAMMDSESSYQSRKDGRPCAGLVPTETAVANHMVELLPKSGVFVYPKDIKVASKKKSGCAIARHLMSVFYTNQELIDAGNVTGANGFSVETLDIM</sequence>
<feature type="signal peptide" evidence="1">
    <location>
        <begin position="1"/>
        <end position="18"/>
    </location>
</feature>
<proteinExistence type="predicted"/>
<keyword evidence="1" id="KW-0732">Signal</keyword>
<feature type="chain" id="PRO_5047404738" evidence="1">
    <location>
        <begin position="19"/>
        <end position="219"/>
    </location>
</feature>
<name>A0ABQ9EBZ0_TEGGR</name>
<protein>
    <submittedName>
        <fullName evidence="2">Uncharacterized protein</fullName>
    </submittedName>
</protein>
<reference evidence="2 3" key="1">
    <citation type="submission" date="2022-12" db="EMBL/GenBank/DDBJ databases">
        <title>Chromosome-level genome of Tegillarca granosa.</title>
        <authorList>
            <person name="Kim J."/>
        </authorList>
    </citation>
    <scope>NUCLEOTIDE SEQUENCE [LARGE SCALE GENOMIC DNA]</scope>
    <source>
        <strain evidence="2">Teg-2019</strain>
        <tissue evidence="2">Adductor muscle</tissue>
    </source>
</reference>
<dbReference type="EMBL" id="JARBDR010000919">
    <property type="protein sequence ID" value="KAJ8300763.1"/>
    <property type="molecule type" value="Genomic_DNA"/>
</dbReference>
<evidence type="ECO:0000313" key="3">
    <source>
        <dbReference type="Proteomes" id="UP001217089"/>
    </source>
</evidence>